<protein>
    <recommendedName>
        <fullName evidence="2">DUF6460 domain-containing protein</fullName>
    </recommendedName>
</protein>
<reference evidence="3" key="2">
    <citation type="submission" date="2023-01" db="EMBL/GenBank/DDBJ databases">
        <authorList>
            <person name="Sun Q."/>
            <person name="Evtushenko L."/>
        </authorList>
    </citation>
    <scope>NUCLEOTIDE SEQUENCE</scope>
    <source>
        <strain evidence="3">VKM B-2789</strain>
    </source>
</reference>
<dbReference type="Proteomes" id="UP001143330">
    <property type="component" value="Unassembled WGS sequence"/>
</dbReference>
<sequence>MSDNQLSRLMGGSPLWVLVRLVILSVVIGVILSALGLDPLNILSSLERLVRGLFSFGFEAIDKLWRYFVLGAVIVVPLWLIMRIAQRGR</sequence>
<proteinExistence type="predicted"/>
<reference evidence="3" key="1">
    <citation type="journal article" date="2014" name="Int. J. Syst. Evol. Microbiol.">
        <title>Complete genome sequence of Corynebacterium casei LMG S-19264T (=DSM 44701T), isolated from a smear-ripened cheese.</title>
        <authorList>
            <consortium name="US DOE Joint Genome Institute (JGI-PGF)"/>
            <person name="Walter F."/>
            <person name="Albersmeier A."/>
            <person name="Kalinowski J."/>
            <person name="Ruckert C."/>
        </authorList>
    </citation>
    <scope>NUCLEOTIDE SEQUENCE</scope>
    <source>
        <strain evidence="3">VKM B-2789</strain>
    </source>
</reference>
<evidence type="ECO:0000259" key="2">
    <source>
        <dbReference type="Pfam" id="PF20061"/>
    </source>
</evidence>
<keyword evidence="1" id="KW-0812">Transmembrane</keyword>
<dbReference type="InterPro" id="IPR045594">
    <property type="entry name" value="DUF6460"/>
</dbReference>
<accession>A0A9W6NBX4</accession>
<dbReference type="Pfam" id="PF20061">
    <property type="entry name" value="DUF6460"/>
    <property type="match status" value="1"/>
</dbReference>
<keyword evidence="1" id="KW-1133">Transmembrane helix</keyword>
<evidence type="ECO:0000313" key="4">
    <source>
        <dbReference type="Proteomes" id="UP001143330"/>
    </source>
</evidence>
<feature type="domain" description="DUF6460" evidence="2">
    <location>
        <begin position="54"/>
        <end position="86"/>
    </location>
</feature>
<keyword evidence="4" id="KW-1185">Reference proteome</keyword>
<evidence type="ECO:0000313" key="3">
    <source>
        <dbReference type="EMBL" id="GLK85198.1"/>
    </source>
</evidence>
<feature type="transmembrane region" description="Helical" evidence="1">
    <location>
        <begin position="21"/>
        <end position="44"/>
    </location>
</feature>
<dbReference type="EMBL" id="BSFM01000014">
    <property type="protein sequence ID" value="GLK85198.1"/>
    <property type="molecule type" value="Genomic_DNA"/>
</dbReference>
<name>A0A9W6NBX4_9HYPH</name>
<dbReference type="RefSeq" id="WP_213365014.1">
    <property type="nucleotide sequence ID" value="NZ_BSFM01000014.1"/>
</dbReference>
<dbReference type="AlphaFoldDB" id="A0A9W6NBX4"/>
<gene>
    <name evidence="3" type="ORF">GCM10017653_32680</name>
</gene>
<feature type="transmembrane region" description="Helical" evidence="1">
    <location>
        <begin position="64"/>
        <end position="82"/>
    </location>
</feature>
<keyword evidence="1" id="KW-0472">Membrane</keyword>
<evidence type="ECO:0000256" key="1">
    <source>
        <dbReference type="SAM" id="Phobius"/>
    </source>
</evidence>
<comment type="caution">
    <text evidence="3">The sequence shown here is derived from an EMBL/GenBank/DDBJ whole genome shotgun (WGS) entry which is preliminary data.</text>
</comment>
<organism evidence="3 4">
    <name type="scientific">Ancylobacter defluvii</name>
    <dbReference type="NCBI Taxonomy" id="1282440"/>
    <lineage>
        <taxon>Bacteria</taxon>
        <taxon>Pseudomonadati</taxon>
        <taxon>Pseudomonadota</taxon>
        <taxon>Alphaproteobacteria</taxon>
        <taxon>Hyphomicrobiales</taxon>
        <taxon>Xanthobacteraceae</taxon>
        <taxon>Ancylobacter</taxon>
    </lineage>
</organism>